<feature type="domain" description="GH16" evidence="9">
    <location>
        <begin position="23"/>
        <end position="217"/>
    </location>
</feature>
<evidence type="ECO:0000313" key="11">
    <source>
        <dbReference type="Proteomes" id="UP001642360"/>
    </source>
</evidence>
<dbReference type="Pfam" id="PF06955">
    <property type="entry name" value="XET_C"/>
    <property type="match status" value="1"/>
</dbReference>
<proteinExistence type="inferred from homology"/>
<dbReference type="AlphaFoldDB" id="A0ABC8SIH2"/>
<keyword evidence="8" id="KW-0732">Signal</keyword>
<feature type="chain" id="PRO_5044533676" description="Xyloglucan endotransglucosylase/hydrolase" evidence="8">
    <location>
        <begin position="27"/>
        <end position="291"/>
    </location>
</feature>
<keyword evidence="5 8" id="KW-0326">Glycosidase</keyword>
<evidence type="ECO:0000259" key="9">
    <source>
        <dbReference type="PROSITE" id="PS51762"/>
    </source>
</evidence>
<accession>A0ABC8SIH2</accession>
<dbReference type="FunFam" id="2.60.120.200:FF:000025">
    <property type="entry name" value="Xyloglucan endotransglucosylase/hydrolase"/>
    <property type="match status" value="1"/>
</dbReference>
<dbReference type="InterPro" id="IPR013320">
    <property type="entry name" value="ConA-like_dom_sf"/>
</dbReference>
<dbReference type="InterPro" id="IPR008263">
    <property type="entry name" value="GH16_AS"/>
</dbReference>
<feature type="active site" description="Nucleophile" evidence="6">
    <location>
        <position position="103"/>
    </location>
</feature>
<keyword evidence="8" id="KW-0964">Secreted</keyword>
<dbReference type="SUPFAM" id="SSF49899">
    <property type="entry name" value="Concanavalin A-like lectins/glucanases"/>
    <property type="match status" value="1"/>
</dbReference>
<keyword evidence="2 8" id="KW-0378">Hydrolase</keyword>
<evidence type="ECO:0000256" key="7">
    <source>
        <dbReference type="PIRSR" id="PIRSR005604-2"/>
    </source>
</evidence>
<evidence type="ECO:0000256" key="3">
    <source>
        <dbReference type="ARBA" id="ARBA00023157"/>
    </source>
</evidence>
<keyword evidence="11" id="KW-1185">Reference proteome</keyword>
<comment type="similarity">
    <text evidence="8">Belongs to the glycosyl hydrolase 16 family.</text>
</comment>
<dbReference type="InterPro" id="IPR044791">
    <property type="entry name" value="Beta-glucanase/XTH"/>
</dbReference>
<dbReference type="InterPro" id="IPR016455">
    <property type="entry name" value="XTH"/>
</dbReference>
<gene>
    <name evidence="10" type="ORF">ILEXP_LOCUS25216</name>
</gene>
<comment type="function">
    <text evidence="8">Catalyzes xyloglucan endohydrolysis (XEH) and/or endotransglycosylation (XET). Cleaves and religates xyloglucan polymers, an essential constituent of the primary cell wall, and thereby participates in cell wall construction of growing tissues.</text>
</comment>
<keyword evidence="1 8" id="KW-0808">Transferase</keyword>
<dbReference type="GO" id="GO:0071555">
    <property type="term" value="P:cell wall organization"/>
    <property type="evidence" value="ECO:0007669"/>
    <property type="project" value="UniProtKB-KW"/>
</dbReference>
<reference evidence="10 11" key="1">
    <citation type="submission" date="2024-02" db="EMBL/GenBank/DDBJ databases">
        <authorList>
            <person name="Vignale AGUSTIN F."/>
            <person name="Sosa J E."/>
            <person name="Modenutti C."/>
        </authorList>
    </citation>
    <scope>NUCLEOTIDE SEQUENCE [LARGE SCALE GENOMIC DNA]</scope>
</reference>
<keyword evidence="8" id="KW-0961">Cell wall biogenesis/degradation</keyword>
<comment type="subcellular location">
    <subcellularLocation>
        <location evidence="8">Secreted</location>
        <location evidence="8">Cell wall</location>
    </subcellularLocation>
    <subcellularLocation>
        <location evidence="8">Secreted</location>
        <location evidence="8">Extracellular space</location>
        <location evidence="8">Apoplast</location>
    </subcellularLocation>
</comment>
<comment type="PTM">
    <text evidence="8">Contains at least one intrachain disulfide bond essential for its enzymatic activity.</text>
</comment>
<keyword evidence="3" id="KW-1015">Disulfide bond</keyword>
<dbReference type="Proteomes" id="UP001642360">
    <property type="component" value="Unassembled WGS sequence"/>
</dbReference>
<dbReference type="EC" id="2.4.1.207" evidence="8"/>
<keyword evidence="8" id="KW-0134">Cell wall</keyword>
<feature type="glycosylation site" description="N-linked (GlcNAc...) asparagine" evidence="7">
    <location>
        <position position="111"/>
    </location>
</feature>
<evidence type="ECO:0000256" key="5">
    <source>
        <dbReference type="ARBA" id="ARBA00023295"/>
    </source>
</evidence>
<keyword evidence="8" id="KW-0052">Apoplast</keyword>
<dbReference type="GO" id="GO:0016762">
    <property type="term" value="F:xyloglucan:xyloglucosyl transferase activity"/>
    <property type="evidence" value="ECO:0007669"/>
    <property type="project" value="UniProtKB-EC"/>
</dbReference>
<dbReference type="PROSITE" id="PS01034">
    <property type="entry name" value="GH16_1"/>
    <property type="match status" value="1"/>
</dbReference>
<evidence type="ECO:0000256" key="1">
    <source>
        <dbReference type="ARBA" id="ARBA00022679"/>
    </source>
</evidence>
<evidence type="ECO:0000256" key="4">
    <source>
        <dbReference type="ARBA" id="ARBA00023180"/>
    </source>
</evidence>
<dbReference type="PANTHER" id="PTHR31062">
    <property type="entry name" value="XYLOGLUCAN ENDOTRANSGLUCOSYLASE/HYDROLASE PROTEIN 8-RELATED"/>
    <property type="match status" value="1"/>
</dbReference>
<evidence type="ECO:0000256" key="6">
    <source>
        <dbReference type="PIRSR" id="PIRSR005604-1"/>
    </source>
</evidence>
<evidence type="ECO:0000256" key="8">
    <source>
        <dbReference type="RuleBase" id="RU361120"/>
    </source>
</evidence>
<dbReference type="InterPro" id="IPR010713">
    <property type="entry name" value="XET_C"/>
</dbReference>
<evidence type="ECO:0000256" key="2">
    <source>
        <dbReference type="ARBA" id="ARBA00022801"/>
    </source>
</evidence>
<protein>
    <recommendedName>
        <fullName evidence="8">Xyloglucan endotransglucosylase/hydrolase</fullName>
        <ecNumber evidence="8">2.4.1.207</ecNumber>
    </recommendedName>
</protein>
<feature type="signal peptide" evidence="8">
    <location>
        <begin position="1"/>
        <end position="26"/>
    </location>
</feature>
<dbReference type="CDD" id="cd02176">
    <property type="entry name" value="GH16_XET"/>
    <property type="match status" value="1"/>
</dbReference>
<dbReference type="InterPro" id="IPR000757">
    <property type="entry name" value="Beta-glucanase-like"/>
</dbReference>
<dbReference type="EMBL" id="CAUOFW020002892">
    <property type="protein sequence ID" value="CAK9156670.1"/>
    <property type="molecule type" value="Genomic_DNA"/>
</dbReference>
<comment type="caution">
    <text evidence="10">The sequence shown here is derived from an EMBL/GenBank/DDBJ whole genome shotgun (WGS) entry which is preliminary data.</text>
</comment>
<evidence type="ECO:0000313" key="10">
    <source>
        <dbReference type="EMBL" id="CAK9156670.1"/>
    </source>
</evidence>
<sequence length="291" mass="32513">MASYSRVSTVLLIVVLVGSLLMVVTAGDFYEDFDTPWGDDRAQILNNGELLSLSLDQFSGSGTQSRNKYLFAKIDMHLKLVSGNSAGTVTAFYLSSQGSKHDEIDFEFLGNVTGEPYILHTNVFTKGGGGREQQFYLWFDPTEDFHEYSIHWSPQSIIFSVDGTPIREFKNAESIGVPYPSNQPMRIYTTLWNSDDWATQGGRVKTDWTQAPFNASFTNYTLNACVWSSGSSSCSSISSSSTSSNGAWLSEELDTTSQGRLKWVQENWMIYDYCKDPERFIHGEPAECSLS</sequence>
<dbReference type="GO" id="GO:0016798">
    <property type="term" value="F:hydrolase activity, acting on glycosyl bonds"/>
    <property type="evidence" value="ECO:0007669"/>
    <property type="project" value="UniProtKB-KW"/>
</dbReference>
<feature type="active site" description="Proton donor" evidence="6">
    <location>
        <position position="107"/>
    </location>
</feature>
<dbReference type="GO" id="GO:0048046">
    <property type="term" value="C:apoplast"/>
    <property type="evidence" value="ECO:0007669"/>
    <property type="project" value="UniProtKB-SubCell"/>
</dbReference>
<keyword evidence="4" id="KW-0325">Glycoprotein</keyword>
<dbReference type="Gene3D" id="2.60.120.200">
    <property type="match status" value="1"/>
</dbReference>
<dbReference type="Pfam" id="PF00722">
    <property type="entry name" value="Glyco_hydro_16"/>
    <property type="match status" value="1"/>
</dbReference>
<dbReference type="PIRSF" id="PIRSF005604">
    <property type="entry name" value="XET"/>
    <property type="match status" value="1"/>
</dbReference>
<dbReference type="PROSITE" id="PS51762">
    <property type="entry name" value="GH16_2"/>
    <property type="match status" value="1"/>
</dbReference>
<name>A0ABC8SIH2_9AQUA</name>
<organism evidence="10 11">
    <name type="scientific">Ilex paraguariensis</name>
    <name type="common">yerba mate</name>
    <dbReference type="NCBI Taxonomy" id="185542"/>
    <lineage>
        <taxon>Eukaryota</taxon>
        <taxon>Viridiplantae</taxon>
        <taxon>Streptophyta</taxon>
        <taxon>Embryophyta</taxon>
        <taxon>Tracheophyta</taxon>
        <taxon>Spermatophyta</taxon>
        <taxon>Magnoliopsida</taxon>
        <taxon>eudicotyledons</taxon>
        <taxon>Gunneridae</taxon>
        <taxon>Pentapetalae</taxon>
        <taxon>asterids</taxon>
        <taxon>campanulids</taxon>
        <taxon>Aquifoliales</taxon>
        <taxon>Aquifoliaceae</taxon>
        <taxon>Ilex</taxon>
    </lineage>
</organism>